<accession>A0A8J7A1K9</accession>
<dbReference type="AlphaFoldDB" id="A0A8J7A1K9"/>
<dbReference type="SUPFAM" id="SSF88723">
    <property type="entry name" value="PIN domain-like"/>
    <property type="match status" value="1"/>
</dbReference>
<organism evidence="1 2">
    <name type="scientific">Desmonostoc muscorum LEGE 12446</name>
    <dbReference type="NCBI Taxonomy" id="1828758"/>
    <lineage>
        <taxon>Bacteria</taxon>
        <taxon>Bacillati</taxon>
        <taxon>Cyanobacteriota</taxon>
        <taxon>Cyanophyceae</taxon>
        <taxon>Nostocales</taxon>
        <taxon>Nostocaceae</taxon>
        <taxon>Desmonostoc</taxon>
    </lineage>
</organism>
<keyword evidence="2" id="KW-1185">Reference proteome</keyword>
<sequence length="172" mass="19355">MSETVYIETSILEYLTARSTKNLILAGNIEVTRDWWELRRSAFTLYISQVVLSEAAQGDAEIAAVRLRAVHGLPLLEVTEAVEDLAAQFMMRSNLPPKASDDAVHIALATVNGLNYLPTWNCKHIANAQIQRKLLEICSDFGYTLPIICTPYEWEQREKVRSSSKEQGEQGE</sequence>
<gene>
    <name evidence="1" type="ORF">IQ276_27265</name>
</gene>
<name>A0A8J7A1K9_DESMC</name>
<protein>
    <submittedName>
        <fullName evidence="1">Type II toxin-antitoxin system VapC family toxin</fullName>
    </submittedName>
</protein>
<dbReference type="Proteomes" id="UP000622533">
    <property type="component" value="Unassembled WGS sequence"/>
</dbReference>
<proteinExistence type="predicted"/>
<evidence type="ECO:0000313" key="1">
    <source>
        <dbReference type="EMBL" id="MBE9025984.1"/>
    </source>
</evidence>
<dbReference type="EMBL" id="JADEXS010000515">
    <property type="protein sequence ID" value="MBE9025984.1"/>
    <property type="molecule type" value="Genomic_DNA"/>
</dbReference>
<dbReference type="RefSeq" id="WP_193921410.1">
    <property type="nucleotide sequence ID" value="NZ_JADEXS020000001.1"/>
</dbReference>
<dbReference type="CDD" id="cd18687">
    <property type="entry name" value="PIN_VapC-like"/>
    <property type="match status" value="1"/>
</dbReference>
<evidence type="ECO:0000313" key="2">
    <source>
        <dbReference type="Proteomes" id="UP000622533"/>
    </source>
</evidence>
<dbReference type="InterPro" id="IPR029060">
    <property type="entry name" value="PIN-like_dom_sf"/>
</dbReference>
<reference evidence="1" key="1">
    <citation type="submission" date="2020-10" db="EMBL/GenBank/DDBJ databases">
        <authorList>
            <person name="Castelo-Branco R."/>
            <person name="Eusebio N."/>
            <person name="Adriana R."/>
            <person name="Vieira A."/>
            <person name="Brugerolle De Fraissinette N."/>
            <person name="Rezende De Castro R."/>
            <person name="Schneider M.P."/>
            <person name="Vasconcelos V."/>
            <person name="Leao P.N."/>
        </authorList>
    </citation>
    <scope>NUCLEOTIDE SEQUENCE</scope>
    <source>
        <strain evidence="1">LEGE 12446</strain>
    </source>
</reference>
<comment type="caution">
    <text evidence="1">The sequence shown here is derived from an EMBL/GenBank/DDBJ whole genome shotgun (WGS) entry which is preliminary data.</text>
</comment>